<evidence type="ECO:0000313" key="2">
    <source>
        <dbReference type="Proteomes" id="UP000240883"/>
    </source>
</evidence>
<dbReference type="Proteomes" id="UP000240883">
    <property type="component" value="Unassembled WGS sequence"/>
</dbReference>
<name>A0A2T2NEZ3_CORCC</name>
<gene>
    <name evidence="1" type="ORF">BS50DRAFT_89694</name>
</gene>
<dbReference type="OrthoDB" id="2851338at2759"/>
<keyword evidence="2" id="KW-1185">Reference proteome</keyword>
<reference evidence="1 2" key="1">
    <citation type="journal article" date="2018" name="Front. Microbiol.">
        <title>Genome-Wide Analysis of Corynespora cassiicola Leaf Fall Disease Putative Effectors.</title>
        <authorList>
            <person name="Lopez D."/>
            <person name="Ribeiro S."/>
            <person name="Label P."/>
            <person name="Fumanal B."/>
            <person name="Venisse J.S."/>
            <person name="Kohler A."/>
            <person name="de Oliveira R.R."/>
            <person name="Labutti K."/>
            <person name="Lipzen A."/>
            <person name="Lail K."/>
            <person name="Bauer D."/>
            <person name="Ohm R.A."/>
            <person name="Barry K.W."/>
            <person name="Spatafora J."/>
            <person name="Grigoriev I.V."/>
            <person name="Martin F.M."/>
            <person name="Pujade-Renaud V."/>
        </authorList>
    </citation>
    <scope>NUCLEOTIDE SEQUENCE [LARGE SCALE GENOMIC DNA]</scope>
    <source>
        <strain evidence="1 2">Philippines</strain>
    </source>
</reference>
<evidence type="ECO:0000313" key="1">
    <source>
        <dbReference type="EMBL" id="PSN63816.1"/>
    </source>
</evidence>
<protein>
    <recommendedName>
        <fullName evidence="3">EthD domain-containing protein</fullName>
    </recommendedName>
</protein>
<dbReference type="EMBL" id="KZ678139">
    <property type="protein sequence ID" value="PSN63816.1"/>
    <property type="molecule type" value="Genomic_DNA"/>
</dbReference>
<accession>A0A2T2NEZ3</accession>
<evidence type="ECO:0008006" key="3">
    <source>
        <dbReference type="Google" id="ProtNLM"/>
    </source>
</evidence>
<sequence>MINTRALLSSWTGPGILQLFFSIKDSSSSIFPAEVLERWLDDTYIPAFVDSGAVKSAWRFRAANETYSKQHMMIFEFPDLAQALSPDLLCIPRTSEMFPTNEPLDEWVEAEVRVLSFVQLYETSKHIEDAVNTVIYAAMEPPPGGEAELEAWYREEHNQQMSEQPGWIRTTRFRLLNHHRTHPRESEKYSFLAIHEFGDGHGIGKDVAPLEPMTEWTKKCMAAAKAIDAAVYHTQKVFGEAAEEQ</sequence>
<organism evidence="1 2">
    <name type="scientific">Corynespora cassiicola Philippines</name>
    <dbReference type="NCBI Taxonomy" id="1448308"/>
    <lineage>
        <taxon>Eukaryota</taxon>
        <taxon>Fungi</taxon>
        <taxon>Dikarya</taxon>
        <taxon>Ascomycota</taxon>
        <taxon>Pezizomycotina</taxon>
        <taxon>Dothideomycetes</taxon>
        <taxon>Pleosporomycetidae</taxon>
        <taxon>Pleosporales</taxon>
        <taxon>Corynesporascaceae</taxon>
        <taxon>Corynespora</taxon>
    </lineage>
</organism>
<proteinExistence type="predicted"/>
<dbReference type="AlphaFoldDB" id="A0A2T2NEZ3"/>